<keyword evidence="3" id="KW-1185">Reference proteome</keyword>
<reference evidence="2 3" key="1">
    <citation type="submission" date="2019-08" db="EMBL/GenBank/DDBJ databases">
        <title>Genome of Psychroserpens burtonensis ACAM 167.</title>
        <authorList>
            <person name="Bowman J.P."/>
        </authorList>
    </citation>
    <scope>NUCLEOTIDE SEQUENCE [LARGE SCALE GENOMIC DNA]</scope>
    <source>
        <strain evidence="2 3">ACAM 167</strain>
    </source>
</reference>
<comment type="caution">
    <text evidence="2">The sequence shown here is derived from an EMBL/GenBank/DDBJ whole genome shotgun (WGS) entry which is preliminary data.</text>
</comment>
<proteinExistence type="predicted"/>
<evidence type="ECO:0000313" key="3">
    <source>
        <dbReference type="Proteomes" id="UP000321938"/>
    </source>
</evidence>
<feature type="chain" id="PRO_5022725746" evidence="1">
    <location>
        <begin position="26"/>
        <end position="1892"/>
    </location>
</feature>
<sequence>MIFLKKSLSTILCLLCYVVSSQQISVDNSFTEQQLVENSLSLGCVETSNIQSLVNGQVNGFQSFAYFERADSNFPFENGIMLSTGNAASGGNTQNTAVLNEGQPDWATDPDLETALGITGTLNATSIEFDFASVSNQIQFNYILASEEYFGDFPCNYSDGFAFLIKEAGTSDPYINIAIIPGTTTPVNTSTIHDEIVGFCSASNEVFFEGYNIGDTNYNGRTSVMTATASITPNVTYHIKLVIADQTDKNYDSTVFIEGNSFNASVDLGTDIQTCADTVTLDGNIENPLATYSWFLNNTLITAETQATINTAQSGTYRVEIQIPLAGSNCLIEDEIIVTLSSTQAALPISNYELCDDASGDGIEIFDLSTKDADVLASVPASSYHISYHLSAIDAQTGTSAMSGSFQNTSNPQTIFVRIEDIINGCLAFQNFNLVVNPLPVITAPTILIECDDITADGFTTIDLSQKDDEITNGNLDLVVTYHFTQNDADDGMNAIPLPYVNTNPNETLFVNVTNSITGCSITTTLNIEVLNNPVINTDEHYIDACDADLDGFALFDLTSIIDDVLEGLTGVNVTFHDTQEDADLGVNPIADDTNYTNIIINEQLLYIRVENTTTGCASITPIEIHTNLLLTATDIKDFRACDEDNDGQEEFYLLDIIEDILDNLEDIMDYDIDIDFYLTEDDRDNQTNPIDTSVSFEPTSNPQILYITLTSPTCQEVSQIELYIDPIQVFDPIGLQNDCDTDQDGFTSINLSQFDSLITNNLADFTVTYFSSEADAEANTNALPAFYTNISNPETFYARITFGETGCSDINSFDIEVLPAPLSNEPSGIIICDDNQDGISNIDLDIKVSEIVNDTTNRSITFHNTISDAQTASNPIATTSSYPAVTETVFIRIENTITGCYSTESLEVIVNTLPNFIAISNYKICEDSSDDIGDFVFFTKDIEILNGQTGKDVFYFLNQTDADTNTNAIDKNTAFQNTSNPQTIFVRVENTSDSDCYGTSSLTIEVGTNPVINEPTNWFVCDDILNDGSELFDLNVKVEEISEGISDALDVTFYATLANAENLTNALPLQYANTLNPQRIFVVVDNGTICNSITSFELNVIQVPEVNLAQPIEMCDDNYDGIVVFNLTQSEFEILDVRHDNITVTYFETMDDLDANTNPIQNPSTYSNTANPQIIFIKINNTISNCFAVVPLELIVNLPPVINDFQTYEICDNDTNSFNLNTIPPEIVDDSTDKNFSYYSNLADAQAITNALDANYTYVTTSDSIFIRVSFISTSCFAIYNFNLIINPVPVAHPPADLQACDDQSNDNLEGFNLFSQNDEILGAQNASNFTVSYYLNTTDANTASSALPDSFTGQDGQTIFARVENNITGCYSITQFDLIVNMYPNQPNALQMCDANFDGFTSFDLIQSEIYLFNTINPDIIITYFETQDELDANSNAIPNPSEYTNTSNPQTVFIKVYNQVADCSTSVSLDLDVNLPPAINAFDIYQACENDSNTIDLTDINTTLLEQTANVLVTYFSSENDARNQENILNTDYTYLSNNDMLFARVAFSTTHCFVIHQFTLQINPSPIANQTSDIEACDDDFDGFFEFNLAQQNAQIIGSQNPNNFTVTFYLDAILAEEGTDDLGVTYEALTGETIYTRIENNTTGCFSITSFMTVVFEKPLLDVGDQVICLENLPLMVSANTNNTGDSYQWSTNEATSEIEITEIGTYSVTVTTPSGCETTEVFTVTESEAATIEITETIDFSDPNNITVTVSGIGSYLYQLDNNPPQESNVFENVSLGYHTLRIIDLNGCAEVTKEIVVIDAPKFFTPNNDSYFDTWHITGVETLTGTIIYIYNRYGKLLTTLDSNSRGWDGLYNGNLMPASDYWFVADVKKGNIAFQVKGHFSLRL</sequence>
<keyword evidence="1" id="KW-0732">Signal</keyword>
<dbReference type="Proteomes" id="UP000321938">
    <property type="component" value="Unassembled WGS sequence"/>
</dbReference>
<dbReference type="NCBIfam" id="NF038133">
    <property type="entry name" value="choice_anch_L"/>
    <property type="match status" value="1"/>
</dbReference>
<evidence type="ECO:0000313" key="2">
    <source>
        <dbReference type="EMBL" id="TXE16946.1"/>
    </source>
</evidence>
<dbReference type="OrthoDB" id="9765926at2"/>
<dbReference type="InterPro" id="IPR049804">
    <property type="entry name" value="Choice_anch_L"/>
</dbReference>
<dbReference type="InterPro" id="IPR026341">
    <property type="entry name" value="T9SS_type_B"/>
</dbReference>
<organism evidence="2 3">
    <name type="scientific">Psychroserpens burtonensis</name>
    <dbReference type="NCBI Taxonomy" id="49278"/>
    <lineage>
        <taxon>Bacteria</taxon>
        <taxon>Pseudomonadati</taxon>
        <taxon>Bacteroidota</taxon>
        <taxon>Flavobacteriia</taxon>
        <taxon>Flavobacteriales</taxon>
        <taxon>Flavobacteriaceae</taxon>
        <taxon>Psychroserpens</taxon>
    </lineage>
</organism>
<dbReference type="NCBIfam" id="TIGR04131">
    <property type="entry name" value="Bac_Flav_CTERM"/>
    <property type="match status" value="1"/>
</dbReference>
<name>A0A5C7B7J6_9FLAO</name>
<dbReference type="Pfam" id="PF13585">
    <property type="entry name" value="CHU_C"/>
    <property type="match status" value="1"/>
</dbReference>
<gene>
    <name evidence="2" type="ORF">ES692_11385</name>
</gene>
<dbReference type="EMBL" id="VOSB01000015">
    <property type="protein sequence ID" value="TXE16946.1"/>
    <property type="molecule type" value="Genomic_DNA"/>
</dbReference>
<evidence type="ECO:0000256" key="1">
    <source>
        <dbReference type="SAM" id="SignalP"/>
    </source>
</evidence>
<accession>A0A5C7B7J6</accession>
<protein>
    <submittedName>
        <fullName evidence="2">T9SS type B sorting domain-containing protein</fullName>
    </submittedName>
</protein>
<dbReference type="RefSeq" id="WP_147231802.1">
    <property type="nucleotide sequence ID" value="NZ_VOSB01000015.1"/>
</dbReference>
<dbReference type="STRING" id="1123037.GCA_000425305_02278"/>
<feature type="signal peptide" evidence="1">
    <location>
        <begin position="1"/>
        <end position="25"/>
    </location>
</feature>